<dbReference type="STRING" id="630390.A0A180FY31"/>
<dbReference type="CDD" id="cd18793">
    <property type="entry name" value="SF2_C_SNF"/>
    <property type="match status" value="1"/>
</dbReference>
<keyword evidence="2" id="KW-0378">Hydrolase</keyword>
<accession>A0A180FY31</accession>
<keyword evidence="7" id="KW-1185">Reference proteome</keyword>
<feature type="domain" description="Helicase C-terminal" evidence="4">
    <location>
        <begin position="1"/>
        <end position="78"/>
    </location>
</feature>
<reference evidence="5" key="1">
    <citation type="submission" date="2009-11" db="EMBL/GenBank/DDBJ databases">
        <authorList>
            <consortium name="The Broad Institute Genome Sequencing Platform"/>
            <person name="Ward D."/>
            <person name="Feldgarden M."/>
            <person name="Earl A."/>
            <person name="Young S.K."/>
            <person name="Zeng Q."/>
            <person name="Koehrsen M."/>
            <person name="Alvarado L."/>
            <person name="Berlin A."/>
            <person name="Bochicchio J."/>
            <person name="Borenstein D."/>
            <person name="Chapman S.B."/>
            <person name="Chen Z."/>
            <person name="Engels R."/>
            <person name="Freedman E."/>
            <person name="Gellesch M."/>
            <person name="Goldberg J."/>
            <person name="Griggs A."/>
            <person name="Gujja S."/>
            <person name="Heilman E."/>
            <person name="Heiman D."/>
            <person name="Hepburn T."/>
            <person name="Howarth C."/>
            <person name="Jen D."/>
            <person name="Larson L."/>
            <person name="Lewis B."/>
            <person name="Mehta T."/>
            <person name="Park D."/>
            <person name="Pearson M."/>
            <person name="Roberts A."/>
            <person name="Saif S."/>
            <person name="Shea T."/>
            <person name="Shenoy N."/>
            <person name="Sisk P."/>
            <person name="Stolte C."/>
            <person name="Sykes S."/>
            <person name="Thomson T."/>
            <person name="Walk T."/>
            <person name="White J."/>
            <person name="Yandava C."/>
            <person name="Izard J."/>
            <person name="Baranova O.V."/>
            <person name="Blanton J.M."/>
            <person name="Tanner A.C."/>
            <person name="Dewhirst F.E."/>
            <person name="Haas B."/>
            <person name="Nusbaum C."/>
            <person name="Birren B."/>
        </authorList>
    </citation>
    <scope>NUCLEOTIDE SEQUENCE [LARGE SCALE GENOMIC DNA]</scope>
    <source>
        <strain evidence="5">1-1 BBBD Race 1</strain>
    </source>
</reference>
<dbReference type="InterPro" id="IPR050628">
    <property type="entry name" value="SNF2_RAD54_helicase_TF"/>
</dbReference>
<evidence type="ECO:0000313" key="7">
    <source>
        <dbReference type="Proteomes" id="UP000005240"/>
    </source>
</evidence>
<evidence type="ECO:0000313" key="5">
    <source>
        <dbReference type="EMBL" id="OAV85198.1"/>
    </source>
</evidence>
<feature type="non-terminal residue" evidence="5">
    <location>
        <position position="86"/>
    </location>
</feature>
<dbReference type="OrthoDB" id="448448at2759"/>
<gene>
    <name evidence="5" type="ORF">PTTG_30709</name>
</gene>
<dbReference type="Proteomes" id="UP000005240">
    <property type="component" value="Unassembled WGS sequence"/>
</dbReference>
<name>A0A180FY31_PUCT1</name>
<dbReference type="AlphaFoldDB" id="A0A180FY31"/>
<dbReference type="Gene3D" id="3.40.50.300">
    <property type="entry name" value="P-loop containing nucleotide triphosphate hydrolases"/>
    <property type="match status" value="1"/>
</dbReference>
<evidence type="ECO:0000256" key="1">
    <source>
        <dbReference type="ARBA" id="ARBA00022741"/>
    </source>
</evidence>
<dbReference type="EMBL" id="ADAS02006062">
    <property type="protein sequence ID" value="OAV85198.1"/>
    <property type="molecule type" value="Genomic_DNA"/>
</dbReference>
<dbReference type="GO" id="GO:0016787">
    <property type="term" value="F:hydrolase activity"/>
    <property type="evidence" value="ECO:0007669"/>
    <property type="project" value="UniProtKB-KW"/>
</dbReference>
<dbReference type="SUPFAM" id="SSF52540">
    <property type="entry name" value="P-loop containing nucleoside triphosphate hydrolases"/>
    <property type="match status" value="1"/>
</dbReference>
<dbReference type="InterPro" id="IPR049730">
    <property type="entry name" value="SNF2/RAD54-like_C"/>
</dbReference>
<dbReference type="GO" id="GO:0005524">
    <property type="term" value="F:ATP binding"/>
    <property type="evidence" value="ECO:0007669"/>
    <property type="project" value="UniProtKB-KW"/>
</dbReference>
<dbReference type="GO" id="GO:0005634">
    <property type="term" value="C:nucleus"/>
    <property type="evidence" value="ECO:0007669"/>
    <property type="project" value="TreeGrafter"/>
</dbReference>
<feature type="non-terminal residue" evidence="5">
    <location>
        <position position="1"/>
    </location>
</feature>
<evidence type="ECO:0000256" key="2">
    <source>
        <dbReference type="ARBA" id="ARBA00022801"/>
    </source>
</evidence>
<dbReference type="GO" id="GO:0008094">
    <property type="term" value="F:ATP-dependent activity, acting on DNA"/>
    <property type="evidence" value="ECO:0007669"/>
    <property type="project" value="TreeGrafter"/>
</dbReference>
<dbReference type="SMART" id="SM00490">
    <property type="entry name" value="HELICc"/>
    <property type="match status" value="1"/>
</dbReference>
<dbReference type="PANTHER" id="PTHR45626:SF22">
    <property type="entry name" value="DNA REPAIR PROTEIN RAD5"/>
    <property type="match status" value="1"/>
</dbReference>
<dbReference type="GO" id="GO:0006281">
    <property type="term" value="P:DNA repair"/>
    <property type="evidence" value="ECO:0007669"/>
    <property type="project" value="TreeGrafter"/>
</dbReference>
<dbReference type="InterPro" id="IPR027417">
    <property type="entry name" value="P-loop_NTPase"/>
</dbReference>
<keyword evidence="3" id="KW-0067">ATP-binding</keyword>
<dbReference type="EnsemblFungi" id="PTTG_30709-t43_1">
    <property type="protein sequence ID" value="PTTG_30709-t43_1-p1"/>
    <property type="gene ID" value="PTTG_30709"/>
</dbReference>
<evidence type="ECO:0000259" key="4">
    <source>
        <dbReference type="SMART" id="SM00490"/>
    </source>
</evidence>
<reference evidence="5" key="2">
    <citation type="submission" date="2016-05" db="EMBL/GenBank/DDBJ databases">
        <title>Comparative analysis highlights variable genome content of wheat rusts and divergence of the mating loci.</title>
        <authorList>
            <person name="Cuomo C.A."/>
            <person name="Bakkeren G."/>
            <person name="Szabo L."/>
            <person name="Khalil H."/>
            <person name="Joly D."/>
            <person name="Goldberg J."/>
            <person name="Young S."/>
            <person name="Zeng Q."/>
            <person name="Fellers J."/>
        </authorList>
    </citation>
    <scope>NUCLEOTIDE SEQUENCE [LARGE SCALE GENOMIC DNA]</scope>
    <source>
        <strain evidence="5">1-1 BBBD Race 1</strain>
    </source>
</reference>
<evidence type="ECO:0000313" key="6">
    <source>
        <dbReference type="EnsemblFungi" id="PTTG_30709-t43_1-p1"/>
    </source>
</evidence>
<dbReference type="PANTHER" id="PTHR45626">
    <property type="entry name" value="TRANSCRIPTION TERMINATION FACTOR 2-RELATED"/>
    <property type="match status" value="1"/>
</dbReference>
<keyword evidence="1" id="KW-0547">Nucleotide-binding</keyword>
<proteinExistence type="predicted"/>
<evidence type="ECO:0000256" key="3">
    <source>
        <dbReference type="ARBA" id="ARBA00022840"/>
    </source>
</evidence>
<protein>
    <submittedName>
        <fullName evidence="6">Helicase C-terminal domain-containing protein</fullName>
    </submittedName>
</protein>
<dbReference type="Pfam" id="PF00271">
    <property type="entry name" value="Helicase_C"/>
    <property type="match status" value="1"/>
</dbReference>
<sequence>IRQALGENHIASTSLTGDLTVRQRDDNLAQFRDDSSCQVLLASLQAAGVGIDLRCAQNEPSWNPANENQAIDRLYRLGQTKTVSVY</sequence>
<reference evidence="6" key="4">
    <citation type="submission" date="2025-05" db="UniProtKB">
        <authorList>
            <consortium name="EnsemblFungi"/>
        </authorList>
    </citation>
    <scope>IDENTIFICATION</scope>
    <source>
        <strain evidence="6">isolate 1-1 / race 1 (BBBD)</strain>
    </source>
</reference>
<dbReference type="InterPro" id="IPR001650">
    <property type="entry name" value="Helicase_C-like"/>
</dbReference>
<organism evidence="5">
    <name type="scientific">Puccinia triticina (isolate 1-1 / race 1 (BBBD))</name>
    <name type="common">Brown leaf rust fungus</name>
    <dbReference type="NCBI Taxonomy" id="630390"/>
    <lineage>
        <taxon>Eukaryota</taxon>
        <taxon>Fungi</taxon>
        <taxon>Dikarya</taxon>
        <taxon>Basidiomycota</taxon>
        <taxon>Pucciniomycotina</taxon>
        <taxon>Pucciniomycetes</taxon>
        <taxon>Pucciniales</taxon>
        <taxon>Pucciniaceae</taxon>
        <taxon>Puccinia</taxon>
    </lineage>
</organism>
<dbReference type="VEuPathDB" id="FungiDB:PTTG_30709"/>
<reference evidence="6 7" key="3">
    <citation type="journal article" date="2017" name="G3 (Bethesda)">
        <title>Comparative analysis highlights variable genome content of wheat rusts and divergence of the mating loci.</title>
        <authorList>
            <person name="Cuomo C.A."/>
            <person name="Bakkeren G."/>
            <person name="Khalil H.B."/>
            <person name="Panwar V."/>
            <person name="Joly D."/>
            <person name="Linning R."/>
            <person name="Sakthikumar S."/>
            <person name="Song X."/>
            <person name="Adiconis X."/>
            <person name="Fan L."/>
            <person name="Goldberg J.M."/>
            <person name="Levin J.Z."/>
            <person name="Young S."/>
            <person name="Zeng Q."/>
            <person name="Anikster Y."/>
            <person name="Bruce M."/>
            <person name="Wang M."/>
            <person name="Yin C."/>
            <person name="McCallum B."/>
            <person name="Szabo L.J."/>
            <person name="Hulbert S."/>
            <person name="Chen X."/>
            <person name="Fellers J.P."/>
        </authorList>
    </citation>
    <scope>NUCLEOTIDE SEQUENCE</scope>
    <source>
        <strain evidence="6">isolate 1-1 / race 1 (BBBD)</strain>
        <strain evidence="7">Isolate 1-1 / race 1 (BBBD)</strain>
    </source>
</reference>